<feature type="region of interest" description="Disordered" evidence="1">
    <location>
        <begin position="1"/>
        <end position="26"/>
    </location>
</feature>
<evidence type="ECO:0000313" key="2">
    <source>
        <dbReference type="EMBL" id="TRZ14168.1"/>
    </source>
</evidence>
<dbReference type="Gene3D" id="1.10.510.10">
    <property type="entry name" value="Transferase(Phosphotransferase) domain 1"/>
    <property type="match status" value="1"/>
</dbReference>
<keyword evidence="3" id="KW-1185">Reference proteome</keyword>
<dbReference type="InterPro" id="IPR011009">
    <property type="entry name" value="Kinase-like_dom_sf"/>
</dbReference>
<sequence>MAAGQGGGGGNNGTGSGGGSGPAAGSGAAGLGIPAHLTLSFSSGPHWGAAALPQSHTVRSLERALEEAGSSGILCLSGRKLRDFPGSGCDLSDTTQAGHLTRGYREAPPLVIGKEPLCLQALDFLHSNHMIHRDMKSSSILLGMDGTVRGKRLVLWNRGTTRVEGEPPYFKQTVAVVTSLQSILSVGIHSTQQESPQTAETKRLQQGVTFPTLSESE</sequence>
<name>A0A8K1G9R1_9PASS</name>
<accession>A0A8K1G9R1</accession>
<dbReference type="SUPFAM" id="SSF56112">
    <property type="entry name" value="Protein kinase-like (PK-like)"/>
    <property type="match status" value="1"/>
</dbReference>
<evidence type="ECO:0000313" key="3">
    <source>
        <dbReference type="Proteomes" id="UP000796761"/>
    </source>
</evidence>
<organism evidence="2 3">
    <name type="scientific">Zosterops borbonicus</name>
    <dbReference type="NCBI Taxonomy" id="364589"/>
    <lineage>
        <taxon>Eukaryota</taxon>
        <taxon>Metazoa</taxon>
        <taxon>Chordata</taxon>
        <taxon>Craniata</taxon>
        <taxon>Vertebrata</taxon>
        <taxon>Euteleostomi</taxon>
        <taxon>Archelosauria</taxon>
        <taxon>Archosauria</taxon>
        <taxon>Dinosauria</taxon>
        <taxon>Saurischia</taxon>
        <taxon>Theropoda</taxon>
        <taxon>Coelurosauria</taxon>
        <taxon>Aves</taxon>
        <taxon>Neognathae</taxon>
        <taxon>Neoaves</taxon>
        <taxon>Telluraves</taxon>
        <taxon>Australaves</taxon>
        <taxon>Passeriformes</taxon>
        <taxon>Sylvioidea</taxon>
        <taxon>Zosteropidae</taxon>
        <taxon>Zosterops</taxon>
    </lineage>
</organism>
<reference evidence="2" key="1">
    <citation type="submission" date="2019-04" db="EMBL/GenBank/DDBJ databases">
        <title>Genome assembly of Zosterops borbonicus 15179.</title>
        <authorList>
            <person name="Leroy T."/>
            <person name="Anselmetti Y."/>
            <person name="Tilak M.-K."/>
            <person name="Nabholz B."/>
        </authorList>
    </citation>
    <scope>NUCLEOTIDE SEQUENCE</scope>
    <source>
        <strain evidence="2">HGM_15179</strain>
        <tissue evidence="2">Muscle</tissue>
    </source>
</reference>
<evidence type="ECO:0000256" key="1">
    <source>
        <dbReference type="SAM" id="MobiDB-lite"/>
    </source>
</evidence>
<proteinExistence type="predicted"/>
<dbReference type="OrthoDB" id="6149831at2759"/>
<comment type="caution">
    <text evidence="2">The sequence shown here is derived from an EMBL/GenBank/DDBJ whole genome shotgun (WGS) entry which is preliminary data.</text>
</comment>
<dbReference type="AlphaFoldDB" id="A0A8K1G9R1"/>
<dbReference type="EMBL" id="SWJQ01000457">
    <property type="protein sequence ID" value="TRZ14168.1"/>
    <property type="molecule type" value="Genomic_DNA"/>
</dbReference>
<feature type="region of interest" description="Disordered" evidence="1">
    <location>
        <begin position="191"/>
        <end position="217"/>
    </location>
</feature>
<protein>
    <submittedName>
        <fullName evidence="2">Uncharacterized protein</fullName>
    </submittedName>
</protein>
<dbReference type="Proteomes" id="UP000796761">
    <property type="component" value="Unassembled WGS sequence"/>
</dbReference>
<gene>
    <name evidence="2" type="ORF">HGM15179_012936</name>
</gene>